<comment type="caution">
    <text evidence="6">The sequence shown here is derived from an EMBL/GenBank/DDBJ whole genome shotgun (WGS) entry which is preliminary data.</text>
</comment>
<evidence type="ECO:0000256" key="3">
    <source>
        <dbReference type="ARBA" id="ARBA00022801"/>
    </source>
</evidence>
<dbReference type="CDD" id="cd09272">
    <property type="entry name" value="RNase_HI_RT_Ty1"/>
    <property type="match status" value="1"/>
</dbReference>
<dbReference type="PANTHER" id="PTHR42648">
    <property type="entry name" value="TRANSPOSASE, PUTATIVE-RELATED"/>
    <property type="match status" value="1"/>
</dbReference>
<dbReference type="InterPro" id="IPR001584">
    <property type="entry name" value="Integrase_cat-core"/>
</dbReference>
<name>A0A699GL16_TANCI</name>
<feature type="region of interest" description="Disordered" evidence="4">
    <location>
        <begin position="566"/>
        <end position="603"/>
    </location>
</feature>
<dbReference type="Pfam" id="PF22936">
    <property type="entry name" value="Pol_BBD"/>
    <property type="match status" value="1"/>
</dbReference>
<dbReference type="GO" id="GO:0046872">
    <property type="term" value="F:metal ion binding"/>
    <property type="evidence" value="ECO:0007669"/>
    <property type="project" value="UniProtKB-KW"/>
</dbReference>
<dbReference type="Pfam" id="PF13976">
    <property type="entry name" value="gag_pre-integrs"/>
    <property type="match status" value="1"/>
</dbReference>
<dbReference type="Gene3D" id="3.30.420.10">
    <property type="entry name" value="Ribonuclease H-like superfamily/Ribonuclease H"/>
    <property type="match status" value="1"/>
</dbReference>
<evidence type="ECO:0000256" key="2">
    <source>
        <dbReference type="ARBA" id="ARBA00022723"/>
    </source>
</evidence>
<feature type="domain" description="Integrase catalytic" evidence="5">
    <location>
        <begin position="291"/>
        <end position="473"/>
    </location>
</feature>
<organism evidence="6">
    <name type="scientific">Tanacetum cinerariifolium</name>
    <name type="common">Dalmatian daisy</name>
    <name type="synonym">Chrysanthemum cinerariifolium</name>
    <dbReference type="NCBI Taxonomy" id="118510"/>
    <lineage>
        <taxon>Eukaryota</taxon>
        <taxon>Viridiplantae</taxon>
        <taxon>Streptophyta</taxon>
        <taxon>Embryophyta</taxon>
        <taxon>Tracheophyta</taxon>
        <taxon>Spermatophyta</taxon>
        <taxon>Magnoliopsida</taxon>
        <taxon>eudicotyledons</taxon>
        <taxon>Gunneridae</taxon>
        <taxon>Pentapetalae</taxon>
        <taxon>asterids</taxon>
        <taxon>campanulids</taxon>
        <taxon>Asterales</taxon>
        <taxon>Asteraceae</taxon>
        <taxon>Asteroideae</taxon>
        <taxon>Anthemideae</taxon>
        <taxon>Anthemidinae</taxon>
        <taxon>Tanacetum</taxon>
    </lineage>
</organism>
<evidence type="ECO:0000256" key="1">
    <source>
        <dbReference type="ARBA" id="ARBA00022670"/>
    </source>
</evidence>
<sequence>MTHANPQRHVVPTAVLTRSKLVSLTAARPVTTTVPPPHVTRPKLAKTIVTEPYSPSRRNINYRPSFKPSNFPLKVTTVKAPMVNAVKGVQGNWDNPYHALKDKGVIDSGYSRHMIGNISYLSEFEEISGGYVTFSGNPKGGKISRKGKIRTCKLDFDDVYFVKELKFNLFSVSQMYDKKNSVLFTNTECIVLSPEFKLPDENQVLLRVPRENNMYNVDLKNIVPSEDWTCLFAKATLDESNLWHRRLGHINFKTMNKLVKGNLVRGLPSKVFENNHTCVACKKGKQHRASCKTKPVSSVNQLLQRLHMDLFGPTFVKSLNKKSYCLVVTDDYSRFTWIFFLATKDETSPILKTFITGIENQLSLKVKIIKSDNGTEFKNQDLNQFCRMKKIKREFSVPRTPQQNGIAERKNKTPIEAARTMLADSLLPISFWAEAVNTACYVQNRVLVTKPQNKTLYELLLGRTPSIGFMRPFGCLVTILNTLDLLGSGPTWLFDIDTLTKSMNYQPVTACNQSNLSTGIQEQFDAEKAEEDNVQQYVLFPLWYFGSKDPQNTCGDATFKVKEPEFEVEKPESEVHVSLSSSAQTKNHDDKTKREAKGKSHVELSTGYRNLSAEFEHFSDNSINEVNAAGTSVPTVGQISTNSTNTFSAAGPSNIVVSPTHRKSSYMDLSQYPDDLNMPALEDITYSNDEENVSAEADFTNLKTNITVSPIPTTKVHKDHHVTQIIGDLSLATQTRSMTKVVKDQGGLTQINNKDFHTCMFSCFLSQEEPKRVHQALKDSSWIEAMQKELLQFKMNKARLVAQGHTQEVGIDYEEVFAPVARIEAIRLFLAYSSFIGFMVYQMDDKSVFLYGTIEEEVYVCQPLGFEDPDYPDKVYKVVKVYVDDIIFGSTNKDYGKSASTPIDTEKPLLNDPDGEDADVHTYRSMIGSLMYLTSSRPDIIYLKGKPHLGLWYPKDSPFNLVAYSDSDYASASLDRKSTTGGCQFLGCRLISWQCKKQTVVATSSTEAEYVAAASCYAQVAQSSMKSLKRNLHVTYILSAG</sequence>
<gene>
    <name evidence="6" type="ORF">Tci_000793</name>
</gene>
<feature type="compositionally biased region" description="Basic and acidic residues" evidence="4">
    <location>
        <begin position="566"/>
        <end position="575"/>
    </location>
</feature>
<dbReference type="Pfam" id="PF00665">
    <property type="entry name" value="rve"/>
    <property type="match status" value="1"/>
</dbReference>
<dbReference type="SUPFAM" id="SSF53098">
    <property type="entry name" value="Ribonuclease H-like"/>
    <property type="match status" value="1"/>
</dbReference>
<dbReference type="Pfam" id="PF07727">
    <property type="entry name" value="RVT_2"/>
    <property type="match status" value="1"/>
</dbReference>
<accession>A0A699GL16</accession>
<reference evidence="6" key="1">
    <citation type="journal article" date="2019" name="Sci. Rep.">
        <title>Draft genome of Tanacetum cinerariifolium, the natural source of mosquito coil.</title>
        <authorList>
            <person name="Yamashiro T."/>
            <person name="Shiraishi A."/>
            <person name="Satake H."/>
            <person name="Nakayama K."/>
        </authorList>
    </citation>
    <scope>NUCLEOTIDE SEQUENCE</scope>
</reference>
<feature type="compositionally biased region" description="Basic and acidic residues" evidence="4">
    <location>
        <begin position="586"/>
        <end position="602"/>
    </location>
</feature>
<dbReference type="GO" id="GO:0003676">
    <property type="term" value="F:nucleic acid binding"/>
    <property type="evidence" value="ECO:0007669"/>
    <property type="project" value="InterPro"/>
</dbReference>
<dbReference type="InterPro" id="IPR054722">
    <property type="entry name" value="PolX-like_BBD"/>
</dbReference>
<dbReference type="InterPro" id="IPR012337">
    <property type="entry name" value="RNaseH-like_sf"/>
</dbReference>
<keyword evidence="2" id="KW-0479">Metal-binding</keyword>
<dbReference type="InterPro" id="IPR025724">
    <property type="entry name" value="GAG-pre-integrase_dom"/>
</dbReference>
<keyword evidence="1" id="KW-0645">Protease</keyword>
<evidence type="ECO:0000313" key="6">
    <source>
        <dbReference type="EMBL" id="GEU28815.1"/>
    </source>
</evidence>
<dbReference type="InterPro" id="IPR039537">
    <property type="entry name" value="Retrotran_Ty1/copia-like"/>
</dbReference>
<dbReference type="AlphaFoldDB" id="A0A699GL16"/>
<dbReference type="PROSITE" id="PS50994">
    <property type="entry name" value="INTEGRASE"/>
    <property type="match status" value="1"/>
</dbReference>
<dbReference type="InterPro" id="IPR036397">
    <property type="entry name" value="RNaseH_sf"/>
</dbReference>
<dbReference type="EMBL" id="BKCJ010000022">
    <property type="protein sequence ID" value="GEU28815.1"/>
    <property type="molecule type" value="Genomic_DNA"/>
</dbReference>
<protein>
    <submittedName>
        <fullName evidence="6">Putative ribonuclease H-like domain-containing protein</fullName>
    </submittedName>
</protein>
<dbReference type="GO" id="GO:0015074">
    <property type="term" value="P:DNA integration"/>
    <property type="evidence" value="ECO:0007669"/>
    <property type="project" value="InterPro"/>
</dbReference>
<keyword evidence="3" id="KW-0378">Hydrolase</keyword>
<evidence type="ECO:0000259" key="5">
    <source>
        <dbReference type="PROSITE" id="PS50994"/>
    </source>
</evidence>
<evidence type="ECO:0000256" key="4">
    <source>
        <dbReference type="SAM" id="MobiDB-lite"/>
    </source>
</evidence>
<proteinExistence type="predicted"/>
<dbReference type="PANTHER" id="PTHR42648:SF32">
    <property type="entry name" value="RIBONUCLEASE H-LIKE DOMAIN, GAG-PRE-INTEGRASE DOMAIN PROTEIN-RELATED"/>
    <property type="match status" value="1"/>
</dbReference>
<dbReference type="InterPro" id="IPR013103">
    <property type="entry name" value="RVT_2"/>
</dbReference>
<dbReference type="GO" id="GO:0008233">
    <property type="term" value="F:peptidase activity"/>
    <property type="evidence" value="ECO:0007669"/>
    <property type="project" value="UniProtKB-KW"/>
</dbReference>
<dbReference type="GO" id="GO:0006508">
    <property type="term" value="P:proteolysis"/>
    <property type="evidence" value="ECO:0007669"/>
    <property type="project" value="UniProtKB-KW"/>
</dbReference>